<dbReference type="GO" id="GO:0003677">
    <property type="term" value="F:DNA binding"/>
    <property type="evidence" value="ECO:0007669"/>
    <property type="project" value="UniProtKB-UniRule"/>
</dbReference>
<comment type="caution">
    <text evidence="6">The sequence shown here is derived from an EMBL/GenBank/DDBJ whole genome shotgun (WGS) entry which is preliminary data.</text>
</comment>
<reference evidence="6" key="2">
    <citation type="submission" date="2020-09" db="EMBL/GenBank/DDBJ databases">
        <authorList>
            <person name="Sun Q."/>
            <person name="Ohkuma M."/>
        </authorList>
    </citation>
    <scope>NUCLEOTIDE SEQUENCE</scope>
    <source>
        <strain evidence="6">JCM 30078</strain>
    </source>
</reference>
<dbReference type="SUPFAM" id="SSF48498">
    <property type="entry name" value="Tetracyclin repressor-like, C-terminal domain"/>
    <property type="match status" value="1"/>
</dbReference>
<dbReference type="PROSITE" id="PS50977">
    <property type="entry name" value="HTH_TETR_2"/>
    <property type="match status" value="1"/>
</dbReference>
<feature type="DNA-binding region" description="H-T-H motif" evidence="4">
    <location>
        <begin position="42"/>
        <end position="61"/>
    </location>
</feature>
<reference evidence="6" key="1">
    <citation type="journal article" date="2014" name="Int. J. Syst. Evol. Microbiol.">
        <title>Complete genome sequence of Corynebacterium casei LMG S-19264T (=DSM 44701T), isolated from a smear-ripened cheese.</title>
        <authorList>
            <consortium name="US DOE Joint Genome Institute (JGI-PGF)"/>
            <person name="Walter F."/>
            <person name="Albersmeier A."/>
            <person name="Kalinowski J."/>
            <person name="Ruckert C."/>
        </authorList>
    </citation>
    <scope>NUCLEOTIDE SEQUENCE</scope>
    <source>
        <strain evidence="6">JCM 30078</strain>
    </source>
</reference>
<dbReference type="Gene3D" id="1.10.357.10">
    <property type="entry name" value="Tetracycline Repressor, domain 2"/>
    <property type="match status" value="1"/>
</dbReference>
<name>A0A917Q4B8_9PSED</name>
<dbReference type="Pfam" id="PF00440">
    <property type="entry name" value="TetR_N"/>
    <property type="match status" value="1"/>
</dbReference>
<dbReference type="Gene3D" id="1.10.10.60">
    <property type="entry name" value="Homeodomain-like"/>
    <property type="match status" value="1"/>
</dbReference>
<dbReference type="PANTHER" id="PTHR47506">
    <property type="entry name" value="TRANSCRIPTIONAL REGULATORY PROTEIN"/>
    <property type="match status" value="1"/>
</dbReference>
<evidence type="ECO:0000256" key="3">
    <source>
        <dbReference type="ARBA" id="ARBA00023163"/>
    </source>
</evidence>
<keyword evidence="7" id="KW-1185">Reference proteome</keyword>
<dbReference type="InterPro" id="IPR009057">
    <property type="entry name" value="Homeodomain-like_sf"/>
</dbReference>
<feature type="domain" description="HTH tetR-type" evidence="5">
    <location>
        <begin position="19"/>
        <end position="79"/>
    </location>
</feature>
<keyword evidence="3" id="KW-0804">Transcription</keyword>
<keyword evidence="2 4" id="KW-0238">DNA-binding</keyword>
<accession>A0A917Q4B8</accession>
<dbReference type="InterPro" id="IPR036271">
    <property type="entry name" value="Tet_transcr_reg_TetR-rel_C_sf"/>
</dbReference>
<keyword evidence="1" id="KW-0805">Transcription regulation</keyword>
<evidence type="ECO:0000256" key="2">
    <source>
        <dbReference type="ARBA" id="ARBA00023125"/>
    </source>
</evidence>
<dbReference type="PANTHER" id="PTHR47506:SF1">
    <property type="entry name" value="HTH-TYPE TRANSCRIPTIONAL REGULATOR YJDC"/>
    <property type="match status" value="1"/>
</dbReference>
<dbReference type="EMBL" id="BMPO01000011">
    <property type="protein sequence ID" value="GGK08671.1"/>
    <property type="molecule type" value="Genomic_DNA"/>
</dbReference>
<dbReference type="SUPFAM" id="SSF46689">
    <property type="entry name" value="Homeodomain-like"/>
    <property type="match status" value="1"/>
</dbReference>
<evidence type="ECO:0000313" key="7">
    <source>
        <dbReference type="Proteomes" id="UP000635983"/>
    </source>
</evidence>
<gene>
    <name evidence="6" type="ORF">GCM10009304_38430</name>
</gene>
<evidence type="ECO:0000256" key="4">
    <source>
        <dbReference type="PROSITE-ProRule" id="PRU00335"/>
    </source>
</evidence>
<dbReference type="RefSeq" id="WP_188985681.1">
    <property type="nucleotide sequence ID" value="NZ_BMPO01000011.1"/>
</dbReference>
<evidence type="ECO:0000259" key="5">
    <source>
        <dbReference type="PROSITE" id="PS50977"/>
    </source>
</evidence>
<dbReference type="InterPro" id="IPR001647">
    <property type="entry name" value="HTH_TetR"/>
</dbReference>
<organism evidence="6 7">
    <name type="scientific">Pseudomonas matsuisoli</name>
    <dbReference type="NCBI Taxonomy" id="1515666"/>
    <lineage>
        <taxon>Bacteria</taxon>
        <taxon>Pseudomonadati</taxon>
        <taxon>Pseudomonadota</taxon>
        <taxon>Gammaproteobacteria</taxon>
        <taxon>Pseudomonadales</taxon>
        <taxon>Pseudomonadaceae</taxon>
        <taxon>Pseudomonas</taxon>
    </lineage>
</organism>
<proteinExistence type="predicted"/>
<dbReference type="Proteomes" id="UP000635983">
    <property type="component" value="Unassembled WGS sequence"/>
</dbReference>
<sequence length="208" mass="22668">MTTKELKQVERKPRGRPRAFDTETALDTGQRLFHTSGYESVGLAALTDALGVKPPSFYKAFGSKAEFFSLVLDRYARSVLTLDDILLPGRAPVDAMAALLESAASTYARDPHQRGCLVLEAVRGLQDDESVLYARKIADSRRVQIREFIAQTHPECAAAATDYVASTLSGLSASAREGMNEARLLRVAEVAVAGLRQLLQPEGRDVTD</sequence>
<evidence type="ECO:0000313" key="6">
    <source>
        <dbReference type="EMBL" id="GGK08671.1"/>
    </source>
</evidence>
<dbReference type="AlphaFoldDB" id="A0A917Q4B8"/>
<protein>
    <submittedName>
        <fullName evidence="6">TetR family transcriptional regulator</fullName>
    </submittedName>
</protein>
<evidence type="ECO:0000256" key="1">
    <source>
        <dbReference type="ARBA" id="ARBA00023015"/>
    </source>
</evidence>